<dbReference type="GO" id="GO:0032259">
    <property type="term" value="P:methylation"/>
    <property type="evidence" value="ECO:0007669"/>
    <property type="project" value="UniProtKB-KW"/>
</dbReference>
<evidence type="ECO:0000313" key="8">
    <source>
        <dbReference type="Proteomes" id="UP000186817"/>
    </source>
</evidence>
<dbReference type="Gene3D" id="3.40.50.150">
    <property type="entry name" value="Vaccinia Virus protein VP39"/>
    <property type="match status" value="1"/>
</dbReference>
<dbReference type="Pfam" id="PF05721">
    <property type="entry name" value="PhyH"/>
    <property type="match status" value="1"/>
</dbReference>
<proteinExistence type="inferred from homology"/>
<dbReference type="EC" id="2.1.1.6" evidence="1"/>
<dbReference type="PANTHER" id="PTHR43836:SF2">
    <property type="entry name" value="CATECHOL O-METHYLTRANSFERASE 1-RELATED"/>
    <property type="match status" value="1"/>
</dbReference>
<comment type="caution">
    <text evidence="7">The sequence shown here is derived from an EMBL/GenBank/DDBJ whole genome shotgun (WGS) entry which is preliminary data.</text>
</comment>
<dbReference type="InterPro" id="IPR011009">
    <property type="entry name" value="Kinase-like_dom_sf"/>
</dbReference>
<evidence type="ECO:0000313" key="7">
    <source>
        <dbReference type="EMBL" id="OLP95641.1"/>
    </source>
</evidence>
<dbReference type="Gene3D" id="3.90.1200.10">
    <property type="match status" value="1"/>
</dbReference>
<dbReference type="Proteomes" id="UP000186817">
    <property type="component" value="Unassembled WGS sequence"/>
</dbReference>
<dbReference type="SUPFAM" id="SSF56112">
    <property type="entry name" value="Protein kinase-like (PK-like)"/>
    <property type="match status" value="1"/>
</dbReference>
<keyword evidence="4" id="KW-0949">S-adenosyl-L-methionine</keyword>
<reference evidence="7 8" key="1">
    <citation type="submission" date="2016-02" db="EMBL/GenBank/DDBJ databases">
        <title>Genome analysis of coral dinoflagellate symbionts highlights evolutionary adaptations to a symbiotic lifestyle.</title>
        <authorList>
            <person name="Aranda M."/>
            <person name="Li Y."/>
            <person name="Liew Y.J."/>
            <person name="Baumgarten S."/>
            <person name="Simakov O."/>
            <person name="Wilson M."/>
            <person name="Piel J."/>
            <person name="Ashoor H."/>
            <person name="Bougouffa S."/>
            <person name="Bajic V.B."/>
            <person name="Ryu T."/>
            <person name="Ravasi T."/>
            <person name="Bayer T."/>
            <person name="Micklem G."/>
            <person name="Kim H."/>
            <person name="Bhak J."/>
            <person name="Lajeunesse T.C."/>
            <person name="Voolstra C.R."/>
        </authorList>
    </citation>
    <scope>NUCLEOTIDE SEQUENCE [LARGE SCALE GENOMIC DNA]</scope>
    <source>
        <strain evidence="7 8">CCMP2467</strain>
    </source>
</reference>
<evidence type="ECO:0000256" key="4">
    <source>
        <dbReference type="ARBA" id="ARBA00022691"/>
    </source>
</evidence>
<organism evidence="7 8">
    <name type="scientific">Symbiodinium microadriaticum</name>
    <name type="common">Dinoflagellate</name>
    <name type="synonym">Zooxanthella microadriatica</name>
    <dbReference type="NCBI Taxonomy" id="2951"/>
    <lineage>
        <taxon>Eukaryota</taxon>
        <taxon>Sar</taxon>
        <taxon>Alveolata</taxon>
        <taxon>Dinophyceae</taxon>
        <taxon>Suessiales</taxon>
        <taxon>Symbiodiniaceae</taxon>
        <taxon>Symbiodinium</taxon>
    </lineage>
</organism>
<protein>
    <recommendedName>
        <fullName evidence="1">catechol O-methyltransferase</fullName>
        <ecNumber evidence="1">2.1.1.6</ecNumber>
    </recommendedName>
</protein>
<dbReference type="Gene3D" id="2.60.120.620">
    <property type="entry name" value="q2cbj1_9rhob like domain"/>
    <property type="match status" value="1"/>
</dbReference>
<dbReference type="OrthoDB" id="412399at2759"/>
<dbReference type="GO" id="GO:0006584">
    <property type="term" value="P:catecholamine metabolic process"/>
    <property type="evidence" value="ECO:0007669"/>
    <property type="project" value="UniProtKB-KW"/>
</dbReference>
<dbReference type="InterPro" id="IPR008775">
    <property type="entry name" value="Phytyl_CoA_dOase-like"/>
</dbReference>
<dbReference type="PANTHER" id="PTHR43836">
    <property type="entry name" value="CATECHOL O-METHYLTRANSFERASE 1-RELATED"/>
    <property type="match status" value="1"/>
</dbReference>
<dbReference type="InterPro" id="IPR002935">
    <property type="entry name" value="SAM_O-MeTrfase"/>
</dbReference>
<dbReference type="SUPFAM" id="SSF53335">
    <property type="entry name" value="S-adenosyl-L-methionine-dependent methyltransferases"/>
    <property type="match status" value="1"/>
</dbReference>
<gene>
    <name evidence="7" type="primary">COMT</name>
    <name evidence="7" type="ORF">AK812_SmicGene22220</name>
</gene>
<keyword evidence="8" id="KW-1185">Reference proteome</keyword>
<dbReference type="AlphaFoldDB" id="A0A1Q9DKF2"/>
<keyword evidence="5" id="KW-0128">Catecholamine metabolism</keyword>
<comment type="similarity">
    <text evidence="6">Belongs to the class I-like SAM-binding methyltransferase superfamily. Cation-dependent O-methyltransferase family.</text>
</comment>
<sequence length="870" mass="96519">MTVTCWQNMAACVHPACPIKCKACFASMASDPGIPVTQHLSVSEVEDLYNAALADVQEAVTAEQRKERGQRLAALSKALRAAKRKPAEKTKRPEWLSYPEPTALPCCPEDQRYVKSYRTDDGQGAKEFFEQYGFVVFRDVLEPAECEATVSEIWTSLEERTPGLERDQPETWSLLSSERYGLPEEQAVFTPQMVANRQNSRVYAALDAVLPRIGSLEDFDSPHPDPDSVVVTQDRWCIYRPAARDDGWRTAENLHLDVNPWTYAGLKATEIETLRYGTEEFSDHRFPLQDFRAELTAVQGRGCPTGEHVQGVLNLLDNLEEDGGTRVVPGFQHSFMQWLQSLGAMEDNLSQSGQRDNWVLRRAAGGGSFKFSSLDPIHALSRRIPMRAGSFLVWNQLVVHGSCANRSNNFRMAQFITGFRAGEMSPERAWARAAAVQRLCAGLPLTPLAPHVFGFSEPSEPTRPSRLEPVSLASRERMACEHVLASARKGDAEGLLKAFEDFHLHCRPLLHVGERKGEHLDAAVRARRPARALELGSYLGYSAVRIARCLPDGAHLYSVEENWQNAMFAEASVEHAGQEAKVVVLRGTVELLKQRLLELAPFDFVFLDHQKALYLEEIQRLEAWGLIQEGTVIVADNIGGCSRADCRRVTCGCAYANYVRSSAHYHSRFYWGSRDGIEVSRALPKIPAGGAGCVVVEKSDSERDGRVAGGKTLSDAFDLRCAAGWLRLCHATECAASLSLWFRRSLWEVPDDSCVGPYVVDLAVCASACCFSAANELMEPRLRVLLKEYLRQRTLSPLEVQTFPDFMAAGALACSFYRFCEFNVRQSDADAKAKDSYKLMAQRVELLLDGPVRKAVVDALADAVGAAAAS</sequence>
<keyword evidence="2 7" id="KW-0489">Methyltransferase</keyword>
<dbReference type="EMBL" id="LSRX01000496">
    <property type="protein sequence ID" value="OLP95641.1"/>
    <property type="molecule type" value="Genomic_DNA"/>
</dbReference>
<evidence type="ECO:0000256" key="3">
    <source>
        <dbReference type="ARBA" id="ARBA00022679"/>
    </source>
</evidence>
<evidence type="ECO:0000256" key="6">
    <source>
        <dbReference type="ARBA" id="ARBA00023453"/>
    </source>
</evidence>
<dbReference type="GO" id="GO:0016206">
    <property type="term" value="F:catechol O-methyltransferase activity"/>
    <property type="evidence" value="ECO:0007669"/>
    <property type="project" value="UniProtKB-EC"/>
</dbReference>
<evidence type="ECO:0000256" key="2">
    <source>
        <dbReference type="ARBA" id="ARBA00022603"/>
    </source>
</evidence>
<dbReference type="Pfam" id="PF01596">
    <property type="entry name" value="Methyltransf_3"/>
    <property type="match status" value="1"/>
</dbReference>
<dbReference type="PROSITE" id="PS51682">
    <property type="entry name" value="SAM_OMT_I"/>
    <property type="match status" value="1"/>
</dbReference>
<dbReference type="InterPro" id="IPR029063">
    <property type="entry name" value="SAM-dependent_MTases_sf"/>
</dbReference>
<accession>A0A1Q9DKF2</accession>
<name>A0A1Q9DKF2_SYMMI</name>
<evidence type="ECO:0000256" key="5">
    <source>
        <dbReference type="ARBA" id="ARBA00022939"/>
    </source>
</evidence>
<evidence type="ECO:0000256" key="1">
    <source>
        <dbReference type="ARBA" id="ARBA00012880"/>
    </source>
</evidence>
<keyword evidence="3 7" id="KW-0808">Transferase</keyword>
<dbReference type="SUPFAM" id="SSF51197">
    <property type="entry name" value="Clavaminate synthase-like"/>
    <property type="match status" value="1"/>
</dbReference>